<dbReference type="Pfam" id="PF00005">
    <property type="entry name" value="ABC_tran"/>
    <property type="match status" value="3"/>
</dbReference>
<dbReference type="InterPro" id="IPR003593">
    <property type="entry name" value="AAA+_ATPase"/>
</dbReference>
<protein>
    <submittedName>
        <fullName evidence="11">Abc transporter</fullName>
    </submittedName>
</protein>
<dbReference type="PANTHER" id="PTHR43394:SF1">
    <property type="entry name" value="ATP-BINDING CASSETTE SUB-FAMILY B MEMBER 10, MITOCHONDRIAL"/>
    <property type="match status" value="1"/>
</dbReference>
<evidence type="ECO:0000256" key="4">
    <source>
        <dbReference type="ARBA" id="ARBA00022741"/>
    </source>
</evidence>
<dbReference type="GO" id="GO:0015421">
    <property type="term" value="F:ABC-type oligopeptide transporter activity"/>
    <property type="evidence" value="ECO:0007669"/>
    <property type="project" value="TreeGrafter"/>
</dbReference>
<dbReference type="OrthoDB" id="164055at2759"/>
<feature type="transmembrane region" description="Helical" evidence="8">
    <location>
        <begin position="73"/>
        <end position="92"/>
    </location>
</feature>
<dbReference type="GO" id="GO:0016887">
    <property type="term" value="F:ATP hydrolysis activity"/>
    <property type="evidence" value="ECO:0007669"/>
    <property type="project" value="InterPro"/>
</dbReference>
<dbReference type="InParanoid" id="A0A077ZMN6"/>
<proteinExistence type="predicted"/>
<keyword evidence="2" id="KW-0813">Transport</keyword>
<evidence type="ECO:0000256" key="1">
    <source>
        <dbReference type="ARBA" id="ARBA00004141"/>
    </source>
</evidence>
<comment type="subcellular location">
    <subcellularLocation>
        <location evidence="1">Membrane</location>
        <topology evidence="1">Multi-pass membrane protein</topology>
    </subcellularLocation>
</comment>
<dbReference type="InterPro" id="IPR017871">
    <property type="entry name" value="ABC_transporter-like_CS"/>
</dbReference>
<organism evidence="11 12">
    <name type="scientific">Stylonychia lemnae</name>
    <name type="common">Ciliate</name>
    <dbReference type="NCBI Taxonomy" id="5949"/>
    <lineage>
        <taxon>Eukaryota</taxon>
        <taxon>Sar</taxon>
        <taxon>Alveolata</taxon>
        <taxon>Ciliophora</taxon>
        <taxon>Intramacronucleata</taxon>
        <taxon>Spirotrichea</taxon>
        <taxon>Stichotrichia</taxon>
        <taxon>Sporadotrichida</taxon>
        <taxon>Oxytrichidae</taxon>
        <taxon>Stylonychinae</taxon>
        <taxon>Stylonychia</taxon>
    </lineage>
</organism>
<keyword evidence="4" id="KW-0547">Nucleotide-binding</keyword>
<gene>
    <name evidence="11" type="primary">Contig19322.g20488</name>
    <name evidence="11" type="ORF">STYLEM_138</name>
</gene>
<evidence type="ECO:0000313" key="11">
    <source>
        <dbReference type="EMBL" id="CDW71198.1"/>
    </source>
</evidence>
<evidence type="ECO:0000256" key="6">
    <source>
        <dbReference type="ARBA" id="ARBA00022989"/>
    </source>
</evidence>
<feature type="domain" description="ABC transporter" evidence="9">
    <location>
        <begin position="1012"/>
        <end position="1453"/>
    </location>
</feature>
<dbReference type="PANTHER" id="PTHR43394">
    <property type="entry name" value="ATP-DEPENDENT PERMEASE MDL1, MITOCHONDRIAL"/>
    <property type="match status" value="1"/>
</dbReference>
<dbReference type="InterPro" id="IPR036640">
    <property type="entry name" value="ABC1_TM_sf"/>
</dbReference>
<dbReference type="InterPro" id="IPR027417">
    <property type="entry name" value="P-loop_NTPase"/>
</dbReference>
<evidence type="ECO:0000256" key="7">
    <source>
        <dbReference type="ARBA" id="ARBA00023136"/>
    </source>
</evidence>
<dbReference type="InterPro" id="IPR003439">
    <property type="entry name" value="ABC_transporter-like_ATP-bd"/>
</dbReference>
<keyword evidence="3 8" id="KW-0812">Transmembrane</keyword>
<feature type="transmembrane region" description="Helical" evidence="8">
    <location>
        <begin position="802"/>
        <end position="819"/>
    </location>
</feature>
<evidence type="ECO:0000256" key="2">
    <source>
        <dbReference type="ARBA" id="ARBA00022448"/>
    </source>
</evidence>
<dbReference type="PROSITE" id="PS50893">
    <property type="entry name" value="ABC_TRANSPORTER_2"/>
    <property type="match status" value="2"/>
</dbReference>
<feature type="transmembrane region" description="Helical" evidence="8">
    <location>
        <begin position="27"/>
        <end position="53"/>
    </location>
</feature>
<dbReference type="Pfam" id="PF00664">
    <property type="entry name" value="ABC_membrane"/>
    <property type="match status" value="2"/>
</dbReference>
<dbReference type="Proteomes" id="UP000039865">
    <property type="component" value="Unassembled WGS sequence"/>
</dbReference>
<dbReference type="Gene3D" id="3.40.50.300">
    <property type="entry name" value="P-loop containing nucleotide triphosphate hydrolases"/>
    <property type="match status" value="3"/>
</dbReference>
<dbReference type="Gene3D" id="1.20.1560.10">
    <property type="entry name" value="ABC transporter type 1, transmembrane domain"/>
    <property type="match status" value="2"/>
</dbReference>
<feature type="transmembrane region" description="Helical" evidence="8">
    <location>
        <begin position="292"/>
        <end position="316"/>
    </location>
</feature>
<dbReference type="EMBL" id="CCKQ01000129">
    <property type="protein sequence ID" value="CDW71198.1"/>
    <property type="molecule type" value="Genomic_DNA"/>
</dbReference>
<name>A0A077ZMN6_STYLE</name>
<evidence type="ECO:0000259" key="9">
    <source>
        <dbReference type="PROSITE" id="PS50893"/>
    </source>
</evidence>
<feature type="transmembrane region" description="Helical" evidence="8">
    <location>
        <begin position="720"/>
        <end position="738"/>
    </location>
</feature>
<feature type="domain" description="ABC transmembrane type-1" evidence="10">
    <location>
        <begin position="31"/>
        <end position="324"/>
    </location>
</feature>
<dbReference type="InterPro" id="IPR039421">
    <property type="entry name" value="Type_1_exporter"/>
</dbReference>
<evidence type="ECO:0000256" key="3">
    <source>
        <dbReference type="ARBA" id="ARBA00022692"/>
    </source>
</evidence>
<dbReference type="SMART" id="SM00382">
    <property type="entry name" value="AAA"/>
    <property type="match status" value="2"/>
</dbReference>
<feature type="transmembrane region" description="Helical" evidence="8">
    <location>
        <begin position="925"/>
        <end position="942"/>
    </location>
</feature>
<dbReference type="GO" id="GO:0005524">
    <property type="term" value="F:ATP binding"/>
    <property type="evidence" value="ECO:0007669"/>
    <property type="project" value="UniProtKB-KW"/>
</dbReference>
<feature type="transmembrane region" description="Helical" evidence="8">
    <location>
        <begin position="677"/>
        <end position="700"/>
    </location>
</feature>
<reference evidence="11 12" key="1">
    <citation type="submission" date="2014-06" db="EMBL/GenBank/DDBJ databases">
        <authorList>
            <person name="Swart Estienne"/>
        </authorList>
    </citation>
    <scope>NUCLEOTIDE SEQUENCE [LARGE SCALE GENOMIC DNA]</scope>
    <source>
        <strain evidence="11 12">130c</strain>
    </source>
</reference>
<evidence type="ECO:0000313" key="12">
    <source>
        <dbReference type="Proteomes" id="UP000039865"/>
    </source>
</evidence>
<dbReference type="SUPFAM" id="SSF52540">
    <property type="entry name" value="P-loop containing nucleoside triphosphate hydrolases"/>
    <property type="match status" value="2"/>
</dbReference>
<dbReference type="PROSITE" id="PS50929">
    <property type="entry name" value="ABC_TM1F"/>
    <property type="match status" value="2"/>
</dbReference>
<keyword evidence="7 8" id="KW-0472">Membrane</keyword>
<feature type="transmembrane region" description="Helical" evidence="8">
    <location>
        <begin position="149"/>
        <end position="168"/>
    </location>
</feature>
<dbReference type="SUPFAM" id="SSF90123">
    <property type="entry name" value="ABC transporter transmembrane region"/>
    <property type="match status" value="2"/>
</dbReference>
<keyword evidence="12" id="KW-1185">Reference proteome</keyword>
<feature type="transmembrane region" description="Helical" evidence="8">
    <location>
        <begin position="825"/>
        <end position="846"/>
    </location>
</feature>
<dbReference type="NCBIfam" id="NF010167">
    <property type="entry name" value="PRK13648.1"/>
    <property type="match status" value="3"/>
</dbReference>
<feature type="domain" description="ABC transmembrane type-1" evidence="10">
    <location>
        <begin position="679"/>
        <end position="978"/>
    </location>
</feature>
<accession>A0A077ZMN6</accession>
<feature type="domain" description="ABC transporter" evidence="9">
    <location>
        <begin position="358"/>
        <end position="596"/>
    </location>
</feature>
<evidence type="ECO:0000256" key="5">
    <source>
        <dbReference type="ARBA" id="ARBA00022840"/>
    </source>
</evidence>
<dbReference type="GO" id="GO:0005743">
    <property type="term" value="C:mitochondrial inner membrane"/>
    <property type="evidence" value="ECO:0007669"/>
    <property type="project" value="TreeGrafter"/>
</dbReference>
<dbReference type="FunCoup" id="A0A077ZMN6">
    <property type="interactions" value="3"/>
</dbReference>
<sequence length="1457" mass="164703">MSSNTNQFKEEFKFKRFFQHLSRSDKILISIGSVAALVTGALVPIISILMGELADVFDPFKSVQDKKRLVKEISGYIALIAFVIWLTGYIYYSFWQHIGENIAFDLRVRYLNQILKQEVDYFEKLDIEQLPSQIGENFLVVQQSIGQKFASILFAISNLLSAIGVAFYRGPDLAAIYFSMFPLVFLLVKVLGSQVKKVTLQKTEISKKLRGKIEESLIGIKVISTFAQEDREIMEFEELAEENRKLCVKSEYWTASFVAALKFAIFALYAFNYWIAFVFIENKRKNPKTGKLFTAGEMISIMLAILNCTAITFQLIPNFQALVKAKLVGKEIFDVIDRVSAIVDHDQSLSDFNLKSAIKFQNITFKYHKAQQETFKNTSFQIKAETSTAIVGESGSGKSTIIQLIERFYDPLAGDIYFDETNLKNISLKALRESIGYVQQEPVLIIGSIRDNILLGNKDASDDEIDRVIKMANASFIYNLENQLDTHIGSSTLLNLSGGQKQRIAIARALIKNPKILILDEATSALDSKSEREVQEALNNIQNSEKKLTTIMIAHRLQTIQTAENLIYFNKNKSNILTGSIGTKDYEQILNLLSQSEGSKGLEDVEISGKYDSIERQSWEDLSSSKLLKLATDRDLEEDFNSSQAEIIFNPNAEFKSSKKGPEMMKQVLDHYGPRRLIIFSLISSMINAFAFPLNGLIFVKNLFVLLNPHSKTFYEDRNFWCSAYLGLAVGIGLFDFLSKGTQKALSENLTYAVRTKLYSAIVRKELSWFDNKERAPGILINYLSEEVTALNGLTTETFSNILEAVCCLVIGSAIAFFYTWKIALISLATSPLVMLGGVALQLSIWDRAKNSNNHSMKDEKGMDPYDKANALLSEVILNYKTVISFGPKNITYLMQKYHKLLEEPIMINKKVAHFSGIMSGYSQCVRFMFLALMFYVGNFFIYDQNDDPEGTFIGIYTLLMSALSAGGALSQIPSISKAKSAATKIFTIINEEKSLPSLDFDKQTQITQGSIEFNNVEFKYPSRNQKILRRISFKIPAGQKVAIVGHSGSGKSTITNLLLRMYDYQNGQILIDGEDIRTFNQKALRRQIGYVMQEPMLFNMSIKDNIIYGNQQASDDKIREVAIMANALQFIEANDNQSAVSMPIQTQLTKEESIRFNKTFVNQQFTQRDFQLQRVLGSIEQASLATDESTLANQVLSKADDQLLDKISQDTAKLIECVKFCNNWHAHNSWIDVIRKFEWTLESEKIVSYLNEKEDIGQADKDEVILALGLENQANKFDLQKVKEFLQRSGRKNQTFLDYLKCKIEPKQQMTETIACLAPIDLESQPKNKIHPEINQSTYLHPGFNKICGLKGSMLSGGQKQRIAIARALIKDPKVLILDEATSALDEQSQEQVQIALDKAMEGRTSIVIAHRLSTIRNCDWILFLDKGRVVEQGTYLQLSQNKDSHFHKLKSGMQN</sequence>
<evidence type="ECO:0000259" key="10">
    <source>
        <dbReference type="PROSITE" id="PS50929"/>
    </source>
</evidence>
<dbReference type="PROSITE" id="PS00211">
    <property type="entry name" value="ABC_TRANSPORTER_1"/>
    <property type="match status" value="2"/>
</dbReference>
<feature type="transmembrane region" description="Helical" evidence="8">
    <location>
        <begin position="954"/>
        <end position="971"/>
    </location>
</feature>
<dbReference type="CDD" id="cd18578">
    <property type="entry name" value="ABC_6TM_Pgp_ABCB1_D2_like"/>
    <property type="match status" value="1"/>
</dbReference>
<feature type="transmembrane region" description="Helical" evidence="8">
    <location>
        <begin position="174"/>
        <end position="192"/>
    </location>
</feature>
<evidence type="ECO:0000256" key="8">
    <source>
        <dbReference type="SAM" id="Phobius"/>
    </source>
</evidence>
<dbReference type="FunFam" id="3.40.50.300:FF:000604">
    <property type="entry name" value="ABC transporter B family member 28"/>
    <property type="match status" value="1"/>
</dbReference>
<feature type="transmembrane region" description="Helical" evidence="8">
    <location>
        <begin position="252"/>
        <end position="280"/>
    </location>
</feature>
<dbReference type="InterPro" id="IPR011527">
    <property type="entry name" value="ABC1_TM_dom"/>
</dbReference>
<dbReference type="GO" id="GO:0090374">
    <property type="term" value="P:oligopeptide export from mitochondrion"/>
    <property type="evidence" value="ECO:0007669"/>
    <property type="project" value="TreeGrafter"/>
</dbReference>
<keyword evidence="6 8" id="KW-1133">Transmembrane helix</keyword>
<dbReference type="OMA" id="GYFRLAM"/>
<dbReference type="CDD" id="cd18577">
    <property type="entry name" value="ABC_6TM_Pgp_ABCB1_D1_like"/>
    <property type="match status" value="1"/>
</dbReference>
<keyword evidence="5" id="KW-0067">ATP-binding</keyword>